<gene>
    <name evidence="1" type="ORF">M404DRAFT_147645</name>
</gene>
<dbReference type="HOGENOM" id="CLU_180191_3_0_1"/>
<dbReference type="OrthoDB" id="2816594at2759"/>
<dbReference type="InParanoid" id="A0A0C3JYS9"/>
<organism evidence="1 2">
    <name type="scientific">Pisolithus tinctorius Marx 270</name>
    <dbReference type="NCBI Taxonomy" id="870435"/>
    <lineage>
        <taxon>Eukaryota</taxon>
        <taxon>Fungi</taxon>
        <taxon>Dikarya</taxon>
        <taxon>Basidiomycota</taxon>
        <taxon>Agaricomycotina</taxon>
        <taxon>Agaricomycetes</taxon>
        <taxon>Agaricomycetidae</taxon>
        <taxon>Boletales</taxon>
        <taxon>Sclerodermatineae</taxon>
        <taxon>Pisolithaceae</taxon>
        <taxon>Pisolithus</taxon>
    </lineage>
</organism>
<reference evidence="2" key="2">
    <citation type="submission" date="2015-01" db="EMBL/GenBank/DDBJ databases">
        <title>Evolutionary Origins and Diversification of the Mycorrhizal Mutualists.</title>
        <authorList>
            <consortium name="DOE Joint Genome Institute"/>
            <consortium name="Mycorrhizal Genomics Consortium"/>
            <person name="Kohler A."/>
            <person name="Kuo A."/>
            <person name="Nagy L.G."/>
            <person name="Floudas D."/>
            <person name="Copeland A."/>
            <person name="Barry K.W."/>
            <person name="Cichocki N."/>
            <person name="Veneault-Fourrey C."/>
            <person name="LaButti K."/>
            <person name="Lindquist E.A."/>
            <person name="Lipzen A."/>
            <person name="Lundell T."/>
            <person name="Morin E."/>
            <person name="Murat C."/>
            <person name="Riley R."/>
            <person name="Ohm R."/>
            <person name="Sun H."/>
            <person name="Tunlid A."/>
            <person name="Henrissat B."/>
            <person name="Grigoriev I.V."/>
            <person name="Hibbett D.S."/>
            <person name="Martin F."/>
        </authorList>
    </citation>
    <scope>NUCLEOTIDE SEQUENCE [LARGE SCALE GENOMIC DNA]</scope>
    <source>
        <strain evidence="2">Marx 270</strain>
    </source>
</reference>
<dbReference type="AlphaFoldDB" id="A0A0C3JYS9"/>
<name>A0A0C3JYS9_PISTI</name>
<dbReference type="EMBL" id="KN831981">
    <property type="protein sequence ID" value="KIO02547.1"/>
    <property type="molecule type" value="Genomic_DNA"/>
</dbReference>
<reference evidence="1 2" key="1">
    <citation type="submission" date="2014-04" db="EMBL/GenBank/DDBJ databases">
        <authorList>
            <consortium name="DOE Joint Genome Institute"/>
            <person name="Kuo A."/>
            <person name="Kohler A."/>
            <person name="Costa M.D."/>
            <person name="Nagy L.G."/>
            <person name="Floudas D."/>
            <person name="Copeland A."/>
            <person name="Barry K.W."/>
            <person name="Cichocki N."/>
            <person name="Veneault-Fourrey C."/>
            <person name="LaButti K."/>
            <person name="Lindquist E.A."/>
            <person name="Lipzen A."/>
            <person name="Lundell T."/>
            <person name="Morin E."/>
            <person name="Murat C."/>
            <person name="Sun H."/>
            <person name="Tunlid A."/>
            <person name="Henrissat B."/>
            <person name="Grigoriev I.V."/>
            <person name="Hibbett D.S."/>
            <person name="Martin F."/>
            <person name="Nordberg H.P."/>
            <person name="Cantor M.N."/>
            <person name="Hua S.X."/>
        </authorList>
    </citation>
    <scope>NUCLEOTIDE SEQUENCE [LARGE SCALE GENOMIC DNA]</scope>
    <source>
        <strain evidence="1 2">Marx 270</strain>
    </source>
</reference>
<keyword evidence="2" id="KW-1185">Reference proteome</keyword>
<proteinExistence type="predicted"/>
<accession>A0A0C3JYS9</accession>
<protein>
    <submittedName>
        <fullName evidence="1">Uncharacterized protein</fullName>
    </submittedName>
</protein>
<dbReference type="Proteomes" id="UP000054217">
    <property type="component" value="Unassembled WGS sequence"/>
</dbReference>
<sequence length="75" mass="8316">MCYREVFQTRYACGHEQPTAERKVDCNNRRCRSSSVHPSNCAVCHATCAQSFERARPIVTAVGNGLCYHCAHGVA</sequence>
<evidence type="ECO:0000313" key="1">
    <source>
        <dbReference type="EMBL" id="KIO02547.1"/>
    </source>
</evidence>
<evidence type="ECO:0000313" key="2">
    <source>
        <dbReference type="Proteomes" id="UP000054217"/>
    </source>
</evidence>